<evidence type="ECO:0000256" key="1">
    <source>
        <dbReference type="ARBA" id="ARBA00001946"/>
    </source>
</evidence>
<sequence>PRTAEQVKNIEKGGYVLKDCAGTPDIIFISTGSEVGLAVEAAEAMNANVRVVSMPCTDAFDEQDQAYKDSVLIPGVKRVAIEAGVADSWYKYVGLDGGFVCMKSFGESAPAGDLFKEFGFTVENVVATANKVLGK</sequence>
<keyword evidence="7" id="KW-0479">Metal-binding</keyword>
<evidence type="ECO:0000256" key="2">
    <source>
        <dbReference type="ARBA" id="ARBA00001964"/>
    </source>
</evidence>
<keyword evidence="6" id="KW-0808">Transferase</keyword>
<dbReference type="EMBL" id="JMIU01000001">
    <property type="protein sequence ID" value="KDN95811.1"/>
    <property type="molecule type" value="Genomic_DNA"/>
</dbReference>
<feature type="domain" description="Transketolase-like C-terminal" evidence="10">
    <location>
        <begin position="13"/>
        <end position="121"/>
    </location>
</feature>
<keyword evidence="8" id="KW-0460">Magnesium</keyword>
<evidence type="ECO:0000256" key="9">
    <source>
        <dbReference type="ARBA" id="ARBA00023052"/>
    </source>
</evidence>
<dbReference type="PANTHER" id="PTHR43522:SF2">
    <property type="entry name" value="TRANSKETOLASE 1-RELATED"/>
    <property type="match status" value="1"/>
</dbReference>
<dbReference type="InterPro" id="IPR055152">
    <property type="entry name" value="Transketolase-like_C_2"/>
</dbReference>
<dbReference type="InterPro" id="IPR033247">
    <property type="entry name" value="Transketolase_fam"/>
</dbReference>
<dbReference type="GO" id="GO:0004802">
    <property type="term" value="F:transketolase activity"/>
    <property type="evidence" value="ECO:0007669"/>
    <property type="project" value="UniProtKB-EC"/>
</dbReference>
<evidence type="ECO:0000313" key="12">
    <source>
        <dbReference type="Proteomes" id="UP000027341"/>
    </source>
</evidence>
<comment type="similarity">
    <text evidence="3">Belongs to the transketolase family.</text>
</comment>
<dbReference type="GO" id="GO:0046872">
    <property type="term" value="F:metal ion binding"/>
    <property type="evidence" value="ECO:0007669"/>
    <property type="project" value="UniProtKB-KW"/>
</dbReference>
<dbReference type="GO" id="GO:0006098">
    <property type="term" value="P:pentose-phosphate shunt"/>
    <property type="evidence" value="ECO:0007669"/>
    <property type="project" value="TreeGrafter"/>
</dbReference>
<dbReference type="PANTHER" id="PTHR43522">
    <property type="entry name" value="TRANSKETOLASE"/>
    <property type="match status" value="1"/>
</dbReference>
<comment type="cofactor">
    <cofactor evidence="2">
        <name>thiamine diphosphate</name>
        <dbReference type="ChEBI" id="CHEBI:58937"/>
    </cofactor>
</comment>
<comment type="caution">
    <text evidence="11">The sequence shown here is derived from an EMBL/GenBank/DDBJ whole genome shotgun (WGS) entry which is preliminary data.</text>
</comment>
<feature type="non-terminal residue" evidence="11">
    <location>
        <position position="1"/>
    </location>
</feature>
<evidence type="ECO:0000256" key="8">
    <source>
        <dbReference type="ARBA" id="ARBA00022842"/>
    </source>
</evidence>
<name>A0A066ZZM6_HYDMR</name>
<reference evidence="11 12" key="1">
    <citation type="submission" date="2014-04" db="EMBL/GenBank/DDBJ databases">
        <title>Draft genome sequence of Hydrogenovibrio marinus MH-110, a model organism for aerobic H2 metabolism.</title>
        <authorList>
            <person name="Cha H.J."/>
            <person name="Jo B.H."/>
            <person name="Hwang B.H."/>
        </authorList>
    </citation>
    <scope>NUCLEOTIDE SEQUENCE [LARGE SCALE GENOMIC DNA]</scope>
    <source>
        <strain evidence="11 12">MH-110</strain>
    </source>
</reference>
<dbReference type="Gene3D" id="3.40.50.920">
    <property type="match status" value="1"/>
</dbReference>
<evidence type="ECO:0000256" key="7">
    <source>
        <dbReference type="ARBA" id="ARBA00022723"/>
    </source>
</evidence>
<dbReference type="GO" id="GO:0005829">
    <property type="term" value="C:cytosol"/>
    <property type="evidence" value="ECO:0007669"/>
    <property type="project" value="TreeGrafter"/>
</dbReference>
<protein>
    <recommendedName>
        <fullName evidence="5">transketolase</fullName>
        <ecNumber evidence="5">2.2.1.1</ecNumber>
    </recommendedName>
</protein>
<organism evidence="11 12">
    <name type="scientific">Hydrogenovibrio marinus</name>
    <dbReference type="NCBI Taxonomy" id="28885"/>
    <lineage>
        <taxon>Bacteria</taxon>
        <taxon>Pseudomonadati</taxon>
        <taxon>Pseudomonadota</taxon>
        <taxon>Gammaproteobacteria</taxon>
        <taxon>Thiotrichales</taxon>
        <taxon>Piscirickettsiaceae</taxon>
        <taxon>Hydrogenovibrio</taxon>
    </lineage>
</organism>
<dbReference type="SUPFAM" id="SSF52922">
    <property type="entry name" value="TK C-terminal domain-like"/>
    <property type="match status" value="1"/>
</dbReference>
<dbReference type="RefSeq" id="WP_035628932.1">
    <property type="nucleotide sequence ID" value="NZ_JMIU01000001.1"/>
</dbReference>
<dbReference type="Proteomes" id="UP000027341">
    <property type="component" value="Unassembled WGS sequence"/>
</dbReference>
<evidence type="ECO:0000259" key="10">
    <source>
        <dbReference type="Pfam" id="PF22613"/>
    </source>
</evidence>
<evidence type="ECO:0000256" key="3">
    <source>
        <dbReference type="ARBA" id="ARBA00007131"/>
    </source>
</evidence>
<comment type="cofactor">
    <cofactor evidence="1">
        <name>Mg(2+)</name>
        <dbReference type="ChEBI" id="CHEBI:18420"/>
    </cofactor>
</comment>
<evidence type="ECO:0000256" key="6">
    <source>
        <dbReference type="ARBA" id="ARBA00022679"/>
    </source>
</evidence>
<gene>
    <name evidence="11" type="ORF">EI16_05815</name>
</gene>
<dbReference type="InterPro" id="IPR009014">
    <property type="entry name" value="Transketo_C/PFOR_II"/>
</dbReference>
<dbReference type="EC" id="2.2.1.1" evidence="5"/>
<dbReference type="Pfam" id="PF22613">
    <property type="entry name" value="Transketolase_C_1"/>
    <property type="match status" value="1"/>
</dbReference>
<dbReference type="FunFam" id="3.40.50.920:FF:000003">
    <property type="entry name" value="Transketolase"/>
    <property type="match status" value="1"/>
</dbReference>
<evidence type="ECO:0000256" key="4">
    <source>
        <dbReference type="ARBA" id="ARBA00011738"/>
    </source>
</evidence>
<evidence type="ECO:0000313" key="11">
    <source>
        <dbReference type="EMBL" id="KDN95811.1"/>
    </source>
</evidence>
<dbReference type="STRING" id="28885.EI16_05815"/>
<comment type="subunit">
    <text evidence="4">Homodimer.</text>
</comment>
<accession>A0A066ZZM6</accession>
<keyword evidence="9" id="KW-0786">Thiamine pyrophosphate</keyword>
<keyword evidence="12" id="KW-1185">Reference proteome</keyword>
<evidence type="ECO:0000256" key="5">
    <source>
        <dbReference type="ARBA" id="ARBA00013152"/>
    </source>
</evidence>
<proteinExistence type="inferred from homology"/>
<dbReference type="AlphaFoldDB" id="A0A066ZZM6"/>